<dbReference type="PaxDb" id="3055-EDO97843"/>
<dbReference type="GeneID" id="5726243"/>
<accession>A0A2K3CWZ5</accession>
<dbReference type="RefSeq" id="XP_001700694.2">
    <property type="nucleotide sequence ID" value="XM_001700642.2"/>
</dbReference>
<gene>
    <name evidence="2" type="ORF">CHLRE_15g643499v5</name>
</gene>
<dbReference type="EMBL" id="CM008976">
    <property type="protein sequence ID" value="PNW72806.1"/>
    <property type="molecule type" value="Genomic_DNA"/>
</dbReference>
<protein>
    <submittedName>
        <fullName evidence="2">Uncharacterized protein</fullName>
    </submittedName>
</protein>
<name>A0A2K3CWZ5_CHLRE</name>
<feature type="region of interest" description="Disordered" evidence="1">
    <location>
        <begin position="1"/>
        <end position="64"/>
    </location>
</feature>
<evidence type="ECO:0000313" key="2">
    <source>
        <dbReference type="EMBL" id="PNW72806.1"/>
    </source>
</evidence>
<sequence length="64" mass="6634">MPPQRPISECGREMRKPRRAPGPSAPAEPAIAGATTRPSAVPLPPLPLTVEGQEHDGGASNAEQ</sequence>
<evidence type="ECO:0000313" key="3">
    <source>
        <dbReference type="Proteomes" id="UP000006906"/>
    </source>
</evidence>
<keyword evidence="3" id="KW-1185">Reference proteome</keyword>
<reference evidence="2 3" key="1">
    <citation type="journal article" date="2007" name="Science">
        <title>The Chlamydomonas genome reveals the evolution of key animal and plant functions.</title>
        <authorList>
            <person name="Merchant S.S."/>
            <person name="Prochnik S.E."/>
            <person name="Vallon O."/>
            <person name="Harris E.H."/>
            <person name="Karpowicz S.J."/>
            <person name="Witman G.B."/>
            <person name="Terry A."/>
            <person name="Salamov A."/>
            <person name="Fritz-Laylin L.K."/>
            <person name="Marechal-Drouard L."/>
            <person name="Marshall W.F."/>
            <person name="Qu L.H."/>
            <person name="Nelson D.R."/>
            <person name="Sanderfoot A.A."/>
            <person name="Spalding M.H."/>
            <person name="Kapitonov V.V."/>
            <person name="Ren Q."/>
            <person name="Ferris P."/>
            <person name="Lindquist E."/>
            <person name="Shapiro H."/>
            <person name="Lucas S.M."/>
            <person name="Grimwood J."/>
            <person name="Schmutz J."/>
            <person name="Cardol P."/>
            <person name="Cerutti H."/>
            <person name="Chanfreau G."/>
            <person name="Chen C.L."/>
            <person name="Cognat V."/>
            <person name="Croft M.T."/>
            <person name="Dent R."/>
            <person name="Dutcher S."/>
            <person name="Fernandez E."/>
            <person name="Fukuzawa H."/>
            <person name="Gonzalez-Ballester D."/>
            <person name="Gonzalez-Halphen D."/>
            <person name="Hallmann A."/>
            <person name="Hanikenne M."/>
            <person name="Hippler M."/>
            <person name="Inwood W."/>
            <person name="Jabbari K."/>
            <person name="Kalanon M."/>
            <person name="Kuras R."/>
            <person name="Lefebvre P.A."/>
            <person name="Lemaire S.D."/>
            <person name="Lobanov A.V."/>
            <person name="Lohr M."/>
            <person name="Manuell A."/>
            <person name="Meier I."/>
            <person name="Mets L."/>
            <person name="Mittag M."/>
            <person name="Mittelmeier T."/>
            <person name="Moroney J.V."/>
            <person name="Moseley J."/>
            <person name="Napoli C."/>
            <person name="Nedelcu A.M."/>
            <person name="Niyogi K."/>
            <person name="Novoselov S.V."/>
            <person name="Paulsen I.T."/>
            <person name="Pazour G."/>
            <person name="Purton S."/>
            <person name="Ral J.P."/>
            <person name="Riano-Pachon D.M."/>
            <person name="Riekhof W."/>
            <person name="Rymarquis L."/>
            <person name="Schroda M."/>
            <person name="Stern D."/>
            <person name="Umen J."/>
            <person name="Willows R."/>
            <person name="Wilson N."/>
            <person name="Zimmer S.L."/>
            <person name="Allmer J."/>
            <person name="Balk J."/>
            <person name="Bisova K."/>
            <person name="Chen C.J."/>
            <person name="Elias M."/>
            <person name="Gendler K."/>
            <person name="Hauser C."/>
            <person name="Lamb M.R."/>
            <person name="Ledford H."/>
            <person name="Long J.C."/>
            <person name="Minagawa J."/>
            <person name="Page M.D."/>
            <person name="Pan J."/>
            <person name="Pootakham W."/>
            <person name="Roje S."/>
            <person name="Rose A."/>
            <person name="Stahlberg E."/>
            <person name="Terauchi A.M."/>
            <person name="Yang P."/>
            <person name="Ball S."/>
            <person name="Bowler C."/>
            <person name="Dieckmann C.L."/>
            <person name="Gladyshev V.N."/>
            <person name="Green P."/>
            <person name="Jorgensen R."/>
            <person name="Mayfield S."/>
            <person name="Mueller-Roeber B."/>
            <person name="Rajamani S."/>
            <person name="Sayre R.T."/>
            <person name="Brokstein P."/>
            <person name="Dubchak I."/>
            <person name="Goodstein D."/>
            <person name="Hornick L."/>
            <person name="Huang Y.W."/>
            <person name="Jhaveri J."/>
            <person name="Luo Y."/>
            <person name="Martinez D."/>
            <person name="Ngau W.C."/>
            <person name="Otillar B."/>
            <person name="Poliakov A."/>
            <person name="Porter A."/>
            <person name="Szajkowski L."/>
            <person name="Werner G."/>
            <person name="Zhou K."/>
            <person name="Grigoriev I.V."/>
            <person name="Rokhsar D.S."/>
            <person name="Grossman A.R."/>
        </authorList>
    </citation>
    <scope>NUCLEOTIDE SEQUENCE [LARGE SCALE GENOMIC DNA]</scope>
    <source>
        <strain evidence="3">CC-503</strain>
    </source>
</reference>
<organism evidence="2 3">
    <name type="scientific">Chlamydomonas reinhardtii</name>
    <name type="common">Chlamydomonas smithii</name>
    <dbReference type="NCBI Taxonomy" id="3055"/>
    <lineage>
        <taxon>Eukaryota</taxon>
        <taxon>Viridiplantae</taxon>
        <taxon>Chlorophyta</taxon>
        <taxon>core chlorophytes</taxon>
        <taxon>Chlorophyceae</taxon>
        <taxon>CS clade</taxon>
        <taxon>Chlamydomonadales</taxon>
        <taxon>Chlamydomonadaceae</taxon>
        <taxon>Chlamydomonas</taxon>
    </lineage>
</organism>
<dbReference type="KEGG" id="cre:CHLRE_15g643499v5"/>
<evidence type="ECO:0000256" key="1">
    <source>
        <dbReference type="SAM" id="MobiDB-lite"/>
    </source>
</evidence>
<proteinExistence type="predicted"/>
<dbReference type="AlphaFoldDB" id="A0A2K3CWZ5"/>
<dbReference type="InParanoid" id="A0A2K3CWZ5"/>
<dbReference type="Gramene" id="PNW72806">
    <property type="protein sequence ID" value="PNW72806"/>
    <property type="gene ID" value="CHLRE_15g643499v5"/>
</dbReference>
<dbReference type="Proteomes" id="UP000006906">
    <property type="component" value="Chromosome 15"/>
</dbReference>